<dbReference type="InterPro" id="IPR014001">
    <property type="entry name" value="Helicase_ATP-bd"/>
</dbReference>
<evidence type="ECO:0000313" key="8">
    <source>
        <dbReference type="EMBL" id="KAJ4151219.1"/>
    </source>
</evidence>
<dbReference type="SMART" id="SM00490">
    <property type="entry name" value="HELICc"/>
    <property type="match status" value="1"/>
</dbReference>
<evidence type="ECO:0000259" key="6">
    <source>
        <dbReference type="PROSITE" id="PS51192"/>
    </source>
</evidence>
<sequence length="1794" mass="199032">MAPLDDEAPLLAWYQALTPLSVDIIGDFAGKETFAIHGEALLAYCISEAKVNCQDGFQLLHAIHAVEAFLSNLKRRGCQFHIIWFASHERLCVPTNSSDAASGFHRLTRAVLIKHLQHYSAGKKISFEFPDVQSAEFKEYTSKNSLRFFLCLDGLAFDGIASPFAKWHLAFIHEIGSRGYSVALINNFEFKSSKALALMLPPSQDTEQLNIVEPSALPKTKLNPVAELEAKAGVSGDWSPWEDHAPLSARDAVSLSGICNALLVDSSEATKRCSAAYLLQLSELRRCDLSQRPCPATSFEPAIQKDLDDFFVCFTSICTTVVATLPEQENWDAFDLLDTRIFRQILKKLPTLAPTATVTSEARKFAERVHLLTGVDISKFLPQTSGKGLSQSATPLEQASDAITAVMPFKHPALDSYLKPVHVVANDLQKPAGGSRVFREISNLQNAKKPVEPKARPRPNDDPRQRMKALKRHQRLMRDIVAYSASLTNSVGKTLNPETIVADIKGGGNPVKQNGKAAGAKSTNSQPLRLDSQPKNKKGSAKGGRESAHEAAQKIQREKLDNKARDVMKFWDERCREFQTEANMTRRLAKANAYVAGLSNDARSLIGAEIYLYICQILASMILAAGQETDNKLEMVLFAKLWSALLEAGKLEQSSESLRLLKKLCSLVKMPVTATVSGNHLLEQRKLPFSDVQTTGLQLPMNPLDFQLDHCGPLLERSFDPAPDNRVQNFIPDAWQRKVLDAIDAQNSVFVVAPTSAGKTFISFYAMKQVLQSSDDGIIVYVAPTKALVNQIAAEVQARFSKSYHHEGRSVWAIHTRDNRINNPTGCQVLVTVPDILQIMLLAPSNAENGKSWSARVKTIIFDEIHCIGQAEDGVIWEQLLLLAPCPIIALSATVGNPLEFMQWLEASEKVKGREMEMIVHSSRYSDLRKFLYSPPGKEFVFRGLLPVEGLATPGLDEGKTEGQSFNFIHPIVSLTNRNRGTIDDITLESRDCMTLWRCMSKHQTKDYPVDKALSPEKFLPAIVKRSDVLEWGSSLKQTLQLWIEDVKSPFSAVRSELGSRLFNADSENQLGKSASETDFEIRFPIGHGQKNLVTTALPLLTDLHARGALPGILFNYDRDFCEATVVHLLSQLKEAEEAWKESSPEWTKTLADYRAWEKAKSQAQANKTDPKKRPAKTRGEDDEGTSKMDMMRDASVDASKWDSFDPDAPLERFSFADAKKIPGSELEPLIERLVWVNVQPELIAALRRGIAVHHAGMNRNYRQFVEMLFRKGFLRVVVATGTLALGINMPCKTVVFFGDSVSLTPLNYHQGSGRAGRRGFDLLGNVVFVGMPLNRALEIMSSRLPDLSGHFPLSTTLVVRLLGLMHHTKNSEYSTKAIKSLLSMSRLYLGGPSDQMAIQHHLRFSIEYLRRQRLLSEDGAPLNFAGLVGHLYFTENAVFAFHSLLKEGYFHRVCSAIDKNPEAVLVELVLVLSHLFCRIPLGMHSSAAAEDSKSQSVITLPPLPDGAETVLQAHNQETLKIFRLYVSTFIEQHLSQTPDTKLPFTGCEIKAEQEHGAESQSMVTHLPPTKLRSPFAALSGFTDEFDTIHELCASVRSDVFLEESAVPYIPIYPADTAGKPWNAYLYDFFKHGDLNALVRDNKIKRADVWFHLKDFSLILATIATSLENFGRLDANADDSAMIDVQDADDTLLERRDDLPNEEQLSSNGAEKDSAAQAAAAAKPSKPAKVSKKKVELDSWEDDSSDDGSASESSAEESDGESGQDGGEGNMPQVLKAFRMLQVEFEDKFRKVWA</sequence>
<dbReference type="GO" id="GO:0005524">
    <property type="term" value="F:ATP binding"/>
    <property type="evidence" value="ECO:0007669"/>
    <property type="project" value="UniProtKB-KW"/>
</dbReference>
<feature type="region of interest" description="Disordered" evidence="5">
    <location>
        <begin position="1159"/>
        <end position="1191"/>
    </location>
</feature>
<dbReference type="Pfam" id="PF00271">
    <property type="entry name" value="Helicase_C"/>
    <property type="match status" value="1"/>
</dbReference>
<feature type="domain" description="Helicase C-terminal" evidence="7">
    <location>
        <begin position="1219"/>
        <end position="1360"/>
    </location>
</feature>
<feature type="compositionally biased region" description="Basic and acidic residues" evidence="5">
    <location>
        <begin position="543"/>
        <end position="558"/>
    </location>
</feature>
<evidence type="ECO:0000256" key="5">
    <source>
        <dbReference type="SAM" id="MobiDB-lite"/>
    </source>
</evidence>
<evidence type="ECO:0000313" key="9">
    <source>
        <dbReference type="Proteomes" id="UP001144673"/>
    </source>
</evidence>
<feature type="compositionally biased region" description="Low complexity" evidence="5">
    <location>
        <begin position="1715"/>
        <end position="1728"/>
    </location>
</feature>
<name>A0A9W8UL99_AKAMU</name>
<dbReference type="InterPro" id="IPR055124">
    <property type="entry name" value="PIN-like_DDX60"/>
</dbReference>
<dbReference type="Gene3D" id="3.40.50.300">
    <property type="entry name" value="P-loop containing nucleotide triphosphate hydrolases"/>
    <property type="match status" value="2"/>
</dbReference>
<dbReference type="KEGG" id="amus:LMH87_011933"/>
<protein>
    <recommendedName>
        <fullName evidence="10">DEAD/DEAH box helicase</fullName>
    </recommendedName>
</protein>
<dbReference type="SMART" id="SM00487">
    <property type="entry name" value="DEXDc"/>
    <property type="match status" value="1"/>
</dbReference>
<accession>A0A9W8UL99</accession>
<comment type="caution">
    <text evidence="8">The sequence shown here is derived from an EMBL/GenBank/DDBJ whole genome shotgun (WGS) entry which is preliminary data.</text>
</comment>
<dbReference type="Proteomes" id="UP001144673">
    <property type="component" value="Chromosome 4"/>
</dbReference>
<feature type="domain" description="Helicase ATP-binding" evidence="6">
    <location>
        <begin position="740"/>
        <end position="913"/>
    </location>
</feature>
<dbReference type="Pfam" id="PF00270">
    <property type="entry name" value="DEAD"/>
    <property type="match status" value="1"/>
</dbReference>
<keyword evidence="4" id="KW-0067">ATP-binding</keyword>
<dbReference type="InterPro" id="IPR001650">
    <property type="entry name" value="Helicase_C-like"/>
</dbReference>
<dbReference type="GO" id="GO:0016787">
    <property type="term" value="F:hydrolase activity"/>
    <property type="evidence" value="ECO:0007669"/>
    <property type="project" value="UniProtKB-KW"/>
</dbReference>
<dbReference type="PANTHER" id="PTHR44533">
    <property type="entry name" value="DEAD/H RNA HELICASE, PUTATIVE-RELATED"/>
    <property type="match status" value="1"/>
</dbReference>
<dbReference type="GO" id="GO:0003676">
    <property type="term" value="F:nucleic acid binding"/>
    <property type="evidence" value="ECO:0007669"/>
    <property type="project" value="InterPro"/>
</dbReference>
<feature type="region of interest" description="Disordered" evidence="5">
    <location>
        <begin position="504"/>
        <end position="558"/>
    </location>
</feature>
<dbReference type="Pfam" id="PF23002">
    <property type="entry name" value="PIN-like_DDX60"/>
    <property type="match status" value="1"/>
</dbReference>
<dbReference type="GeneID" id="80899092"/>
<dbReference type="PROSITE" id="PS51194">
    <property type="entry name" value="HELICASE_CTER"/>
    <property type="match status" value="1"/>
</dbReference>
<organism evidence="8 9">
    <name type="scientific">Akanthomyces muscarius</name>
    <name type="common">Entomopathogenic fungus</name>
    <name type="synonym">Lecanicillium muscarium</name>
    <dbReference type="NCBI Taxonomy" id="2231603"/>
    <lineage>
        <taxon>Eukaryota</taxon>
        <taxon>Fungi</taxon>
        <taxon>Dikarya</taxon>
        <taxon>Ascomycota</taxon>
        <taxon>Pezizomycotina</taxon>
        <taxon>Sordariomycetes</taxon>
        <taxon>Hypocreomycetidae</taxon>
        <taxon>Hypocreales</taxon>
        <taxon>Cordycipitaceae</taxon>
        <taxon>Akanthomyces</taxon>
    </lineage>
</organism>
<dbReference type="GO" id="GO:0005737">
    <property type="term" value="C:cytoplasm"/>
    <property type="evidence" value="ECO:0007669"/>
    <property type="project" value="TreeGrafter"/>
</dbReference>
<feature type="compositionally biased region" description="Basic and acidic residues" evidence="5">
    <location>
        <begin position="449"/>
        <end position="465"/>
    </location>
</feature>
<evidence type="ECO:0000259" key="7">
    <source>
        <dbReference type="PROSITE" id="PS51194"/>
    </source>
</evidence>
<evidence type="ECO:0000256" key="2">
    <source>
        <dbReference type="ARBA" id="ARBA00022801"/>
    </source>
</evidence>
<evidence type="ECO:0000256" key="3">
    <source>
        <dbReference type="ARBA" id="ARBA00022806"/>
    </source>
</evidence>
<keyword evidence="3" id="KW-0347">Helicase</keyword>
<feature type="region of interest" description="Disordered" evidence="5">
    <location>
        <begin position="445"/>
        <end position="466"/>
    </location>
</feature>
<evidence type="ECO:0000256" key="4">
    <source>
        <dbReference type="ARBA" id="ARBA00022840"/>
    </source>
</evidence>
<proteinExistence type="predicted"/>
<dbReference type="GO" id="GO:0004386">
    <property type="term" value="F:helicase activity"/>
    <property type="evidence" value="ECO:0007669"/>
    <property type="project" value="UniProtKB-KW"/>
</dbReference>
<evidence type="ECO:0008006" key="10">
    <source>
        <dbReference type="Google" id="ProtNLM"/>
    </source>
</evidence>
<dbReference type="PANTHER" id="PTHR44533:SF4">
    <property type="entry name" value="DEAD_H RNA HELICASE, PUTATIVE-RELATED"/>
    <property type="match status" value="1"/>
</dbReference>
<dbReference type="EMBL" id="JAJHUN010000009">
    <property type="protein sequence ID" value="KAJ4151219.1"/>
    <property type="molecule type" value="Genomic_DNA"/>
</dbReference>
<gene>
    <name evidence="8" type="ORF">LMH87_011933</name>
</gene>
<dbReference type="InterPro" id="IPR011545">
    <property type="entry name" value="DEAD/DEAH_box_helicase_dom"/>
</dbReference>
<keyword evidence="2" id="KW-0378">Hydrolase</keyword>
<dbReference type="InterPro" id="IPR027417">
    <property type="entry name" value="P-loop_NTPase"/>
</dbReference>
<evidence type="ECO:0000256" key="1">
    <source>
        <dbReference type="ARBA" id="ARBA00022741"/>
    </source>
</evidence>
<keyword evidence="9" id="KW-1185">Reference proteome</keyword>
<dbReference type="RefSeq" id="XP_056052933.1">
    <property type="nucleotide sequence ID" value="XM_056201153.1"/>
</dbReference>
<dbReference type="FunFam" id="3.40.50.300:FF:001039">
    <property type="entry name" value="ATP-dependent RNA helicase DDX60"/>
    <property type="match status" value="1"/>
</dbReference>
<keyword evidence="1" id="KW-0547">Nucleotide-binding</keyword>
<feature type="region of interest" description="Disordered" evidence="5">
    <location>
        <begin position="1701"/>
        <end position="1773"/>
    </location>
</feature>
<dbReference type="InterPro" id="IPR052431">
    <property type="entry name" value="SKI2_subfamily_helicases"/>
</dbReference>
<reference evidence="8" key="1">
    <citation type="journal article" date="2023" name="Access Microbiol">
        <title>De-novo genome assembly for Akanthomyces muscarius, a biocontrol agent of insect agricultural pests.</title>
        <authorList>
            <person name="Erdos Z."/>
            <person name="Studholme D.J."/>
            <person name="Raymond B."/>
            <person name="Sharma M."/>
        </authorList>
    </citation>
    <scope>NUCLEOTIDE SEQUENCE</scope>
    <source>
        <strain evidence="8">Ve6</strain>
    </source>
</reference>
<dbReference type="SUPFAM" id="SSF52540">
    <property type="entry name" value="P-loop containing nucleoside triphosphate hydrolases"/>
    <property type="match status" value="1"/>
</dbReference>
<dbReference type="Pfam" id="PF26076">
    <property type="entry name" value="WHD_DDX60"/>
    <property type="match status" value="1"/>
</dbReference>
<dbReference type="PROSITE" id="PS51192">
    <property type="entry name" value="HELICASE_ATP_BIND_1"/>
    <property type="match status" value="1"/>
</dbReference>
<dbReference type="InterPro" id="IPR059032">
    <property type="entry name" value="WHD_DDX60"/>
</dbReference>
<dbReference type="CDD" id="cd18025">
    <property type="entry name" value="DEXHc_DDX60"/>
    <property type="match status" value="1"/>
</dbReference>